<protein>
    <recommendedName>
        <fullName evidence="3">YjzC family protein</fullName>
    </recommendedName>
</protein>
<sequence>MHIGARYRTGEKSPANAYYKWVEYTDGTRTPKPTNEEMKIHLETGETFPPINSCDKGAIWELTSYE</sequence>
<organism evidence="1 2">
    <name type="scientific">Petrotoga mexicana DSM 14811</name>
    <dbReference type="NCBI Taxonomy" id="1122954"/>
    <lineage>
        <taxon>Bacteria</taxon>
        <taxon>Thermotogati</taxon>
        <taxon>Thermotogota</taxon>
        <taxon>Thermotogae</taxon>
        <taxon>Petrotogales</taxon>
        <taxon>Petrotogaceae</taxon>
        <taxon>Petrotoga</taxon>
    </lineage>
</organism>
<evidence type="ECO:0000313" key="2">
    <source>
        <dbReference type="Proteomes" id="UP000236604"/>
    </source>
</evidence>
<proteinExistence type="predicted"/>
<accession>A0A2K1PBB8</accession>
<dbReference type="Proteomes" id="UP000236604">
    <property type="component" value="Unassembled WGS sequence"/>
</dbReference>
<dbReference type="Pfam" id="PF14168">
    <property type="entry name" value="YjzC"/>
    <property type="match status" value="1"/>
</dbReference>
<name>A0A2K1PBB8_9BACT</name>
<evidence type="ECO:0000313" key="1">
    <source>
        <dbReference type="EMBL" id="PNS00085.1"/>
    </source>
</evidence>
<dbReference type="AlphaFoldDB" id="A0A2K1PBB8"/>
<dbReference type="EMBL" id="AZRN01000012">
    <property type="protein sequence ID" value="PNS00085.1"/>
    <property type="molecule type" value="Genomic_DNA"/>
</dbReference>
<comment type="caution">
    <text evidence="1">The sequence shown here is derived from an EMBL/GenBank/DDBJ whole genome shotgun (WGS) entry which is preliminary data.</text>
</comment>
<dbReference type="InterPro" id="IPR025549">
    <property type="entry name" value="YjzC"/>
</dbReference>
<keyword evidence="2" id="KW-1185">Reference proteome</keyword>
<evidence type="ECO:0008006" key="3">
    <source>
        <dbReference type="Google" id="ProtNLM"/>
    </source>
</evidence>
<dbReference type="RefSeq" id="WP_103076693.1">
    <property type="nucleotide sequence ID" value="NZ_AZRN01000012.1"/>
</dbReference>
<gene>
    <name evidence="1" type="ORF">X927_03445</name>
</gene>
<reference evidence="1 2" key="1">
    <citation type="submission" date="2013-12" db="EMBL/GenBank/DDBJ databases">
        <title>Comparative genomics of Petrotoga isolates.</title>
        <authorList>
            <person name="Nesbo C.L."/>
            <person name="Charchuk R."/>
            <person name="Chow K."/>
        </authorList>
    </citation>
    <scope>NUCLEOTIDE SEQUENCE [LARGE SCALE GENOMIC DNA]</scope>
    <source>
        <strain evidence="1 2">DSM 14811</strain>
    </source>
</reference>